<dbReference type="PANTHER" id="PTHR30218:SF0">
    <property type="entry name" value="POLYPHOSPHATE KINASE"/>
    <property type="match status" value="1"/>
</dbReference>
<dbReference type="GO" id="GO:0008976">
    <property type="term" value="F:polyphosphate kinase activity"/>
    <property type="evidence" value="ECO:0007669"/>
    <property type="project" value="UniProtKB-UniRule"/>
</dbReference>
<dbReference type="GO" id="GO:0005524">
    <property type="term" value="F:ATP binding"/>
    <property type="evidence" value="ECO:0007669"/>
    <property type="project" value="UniProtKB-KW"/>
</dbReference>
<dbReference type="InterPro" id="IPR025200">
    <property type="entry name" value="PPK_C_dom2"/>
</dbReference>
<keyword evidence="1 6" id="KW-0597">Phosphoprotein</keyword>
<dbReference type="SUPFAM" id="SSF56024">
    <property type="entry name" value="Phospholipase D/nuclease"/>
    <property type="match status" value="2"/>
</dbReference>
<dbReference type="NCBIfam" id="TIGR03705">
    <property type="entry name" value="poly_P_kin"/>
    <property type="match status" value="1"/>
</dbReference>
<dbReference type="PIRSF" id="PIRSF015589">
    <property type="entry name" value="PP_kinase"/>
    <property type="match status" value="1"/>
</dbReference>
<dbReference type="Pfam" id="PF17941">
    <property type="entry name" value="PP_kinase_C_1"/>
    <property type="match status" value="1"/>
</dbReference>
<gene>
    <name evidence="12" type="primary">ppk1</name>
    <name evidence="6" type="synonym">ppk</name>
    <name evidence="12" type="ORF">H9702_01525</name>
</gene>
<evidence type="ECO:0000313" key="13">
    <source>
        <dbReference type="Proteomes" id="UP000823896"/>
    </source>
</evidence>
<dbReference type="EMBL" id="DWWM01000006">
    <property type="protein sequence ID" value="HJC35795.1"/>
    <property type="molecule type" value="Genomic_DNA"/>
</dbReference>
<sequence length="707" mass="82469">MANNYEYTQNRELSWLKFNERVLEEAADASVPLLERVKFIAIFTSNLDEFYMVRCGSLYDLSILDEEHIDNKSGMNAQQQLQAIYRETKKLYLLRDTIYKNVRNELKPLIRRIRFTHLTREEEKLTRAYFLNRVMPVLSPQIIDIHHPFPHMVNKKLYVMIRLAAKKKELYGLIPVPDTLPRTFVVSKGDCVRMILLEDIVAAYARELFTGYEVQLTMTVSVTRNADINLDAGVNDEDEDYRQQMKKILKKRKRLAPIRLEVYREADRKFVSYLCEQLQLQEEQVFVSRTPLDLSYVFSLSKHRDRLASLLYPPFQPQPSRDLATDRPIMEQLLNADALLFYPYESIDPFLRLLKEAARDPDVTSIRITVYRLARNSRIIRHLVEAADNGKDVTVLMELRARFDEQNNIEYAELLENSGCTVLYGIENYKVHSKLCLITRTCGNEVQYFTQIGTGNYNEKTSAQYTDYSYMTARRSIGQDAVNFFQNMAIGNLEGSYQELLVSPHSLKAHILEMIDTEISRASENVPARIFMKMNSMTDRDIIDRLQKASAAGVQVRLIIRGICCLLPGVSGKTEHIEVHGIVGRYLEHARVYCFGYEPHCRLYIASADMMTRNTEKRVEVGCPIYDPKQKERILHDLELMWRDNVKARRMDQEGCYERIDNGLPPLDSQEELMKEAIAHAQDVKAPQKDDRHTWLMQFRRRRHGRK</sequence>
<name>A0A9D2NR40_9FIRM</name>
<keyword evidence="2 6" id="KW-0808">Transferase</keyword>
<evidence type="ECO:0000259" key="8">
    <source>
        <dbReference type="Pfam" id="PF02503"/>
    </source>
</evidence>
<feature type="binding site" evidence="6">
    <location>
        <position position="561"/>
    </location>
    <ligand>
        <name>ATP</name>
        <dbReference type="ChEBI" id="CHEBI:30616"/>
    </ligand>
</feature>
<feature type="binding site" evidence="6">
    <location>
        <position position="402"/>
    </location>
    <ligand>
        <name>Mg(2+)</name>
        <dbReference type="ChEBI" id="CHEBI:18420"/>
    </ligand>
</feature>
<dbReference type="InterPro" id="IPR036832">
    <property type="entry name" value="PPK_N_dom_sf"/>
</dbReference>
<dbReference type="EC" id="2.7.4.1" evidence="6 7"/>
<comment type="function">
    <text evidence="6 7">Catalyzes the reversible transfer of the terminal phosphate of ATP to form a long-chain polyphosphate (polyP).</text>
</comment>
<proteinExistence type="inferred from homology"/>
<comment type="catalytic activity">
    <reaction evidence="6 7">
        <text>[phosphate](n) + ATP = [phosphate](n+1) + ADP</text>
        <dbReference type="Rhea" id="RHEA:19573"/>
        <dbReference type="Rhea" id="RHEA-COMP:9859"/>
        <dbReference type="Rhea" id="RHEA-COMP:14280"/>
        <dbReference type="ChEBI" id="CHEBI:16838"/>
        <dbReference type="ChEBI" id="CHEBI:30616"/>
        <dbReference type="ChEBI" id="CHEBI:456216"/>
        <dbReference type="EC" id="2.7.4.1"/>
    </reaction>
</comment>
<dbReference type="InterPro" id="IPR041108">
    <property type="entry name" value="PP_kinase_C_1"/>
</dbReference>
<feature type="binding site" evidence="6">
    <location>
        <position position="372"/>
    </location>
    <ligand>
        <name>Mg(2+)</name>
        <dbReference type="ChEBI" id="CHEBI:18420"/>
    </ligand>
</feature>
<keyword evidence="6" id="KW-0479">Metal-binding</keyword>
<evidence type="ECO:0000259" key="11">
    <source>
        <dbReference type="Pfam" id="PF17941"/>
    </source>
</evidence>
<feature type="domain" description="Polyphosphate kinase C-terminal" evidence="11">
    <location>
        <begin position="329"/>
        <end position="488"/>
    </location>
</feature>
<dbReference type="InterPro" id="IPR036830">
    <property type="entry name" value="PP_kinase_middle_dom_sf"/>
</dbReference>
<comment type="PTM">
    <text evidence="6 7">An intermediate of this reaction is the autophosphorylated ppk in which a phosphate is covalently linked to a histidine residue through a N-P bond.</text>
</comment>
<evidence type="ECO:0000256" key="7">
    <source>
        <dbReference type="RuleBase" id="RU003800"/>
    </source>
</evidence>
<dbReference type="GO" id="GO:0006799">
    <property type="term" value="P:polyphosphate biosynthetic process"/>
    <property type="evidence" value="ECO:0007669"/>
    <property type="project" value="UniProtKB-UniRule"/>
</dbReference>
<protein>
    <recommendedName>
        <fullName evidence="6 7">Polyphosphate kinase</fullName>
        <ecNumber evidence="6 7">2.7.4.1</ecNumber>
    </recommendedName>
    <alternativeName>
        <fullName evidence="6">ATP-polyphosphate phosphotransferase</fullName>
    </alternativeName>
    <alternativeName>
        <fullName evidence="6">Polyphosphoric acid kinase</fullName>
    </alternativeName>
</protein>
<dbReference type="GO" id="GO:0046872">
    <property type="term" value="F:metal ion binding"/>
    <property type="evidence" value="ECO:0007669"/>
    <property type="project" value="UniProtKB-KW"/>
</dbReference>
<dbReference type="GO" id="GO:0009358">
    <property type="term" value="C:polyphosphate kinase complex"/>
    <property type="evidence" value="ECO:0007669"/>
    <property type="project" value="InterPro"/>
</dbReference>
<reference evidence="12" key="1">
    <citation type="journal article" date="2021" name="PeerJ">
        <title>Extensive microbial diversity within the chicken gut microbiome revealed by metagenomics and culture.</title>
        <authorList>
            <person name="Gilroy R."/>
            <person name="Ravi A."/>
            <person name="Getino M."/>
            <person name="Pursley I."/>
            <person name="Horton D.L."/>
            <person name="Alikhan N.F."/>
            <person name="Baker D."/>
            <person name="Gharbi K."/>
            <person name="Hall N."/>
            <person name="Watson M."/>
            <person name="Adriaenssens E.M."/>
            <person name="Foster-Nyarko E."/>
            <person name="Jarju S."/>
            <person name="Secka A."/>
            <person name="Antonio M."/>
            <person name="Oren A."/>
            <person name="Chaudhuri R.R."/>
            <person name="La Ragione R."/>
            <person name="Hildebrand F."/>
            <person name="Pallen M.J."/>
        </authorList>
    </citation>
    <scope>NUCLEOTIDE SEQUENCE</scope>
    <source>
        <strain evidence="12">CHK187-11901</strain>
    </source>
</reference>
<comment type="similarity">
    <text evidence="6 7">Belongs to the polyphosphate kinase 1 (PPK1) family.</text>
</comment>
<dbReference type="Gene3D" id="3.30.870.10">
    <property type="entry name" value="Endonuclease Chain A"/>
    <property type="match status" value="2"/>
</dbReference>
<dbReference type="Pfam" id="PF02503">
    <property type="entry name" value="PP_kinase"/>
    <property type="match status" value="1"/>
</dbReference>
<feature type="domain" description="Polyphosphate kinase middle" evidence="8">
    <location>
        <begin position="122"/>
        <end position="300"/>
    </location>
</feature>
<dbReference type="InterPro" id="IPR003414">
    <property type="entry name" value="PP_kinase"/>
</dbReference>
<dbReference type="Gene3D" id="3.30.1840.10">
    <property type="entry name" value="Polyphosphate kinase middle domain"/>
    <property type="match status" value="1"/>
</dbReference>
<evidence type="ECO:0000256" key="6">
    <source>
        <dbReference type="HAMAP-Rule" id="MF_00347"/>
    </source>
</evidence>
<comment type="cofactor">
    <cofactor evidence="6">
        <name>Mg(2+)</name>
        <dbReference type="ChEBI" id="CHEBI:18420"/>
    </cofactor>
</comment>
<dbReference type="NCBIfam" id="NF003921">
    <property type="entry name" value="PRK05443.2-2"/>
    <property type="match status" value="1"/>
</dbReference>
<feature type="binding site" evidence="6">
    <location>
        <position position="589"/>
    </location>
    <ligand>
        <name>ATP</name>
        <dbReference type="ChEBI" id="CHEBI:30616"/>
    </ligand>
</feature>
<dbReference type="AlphaFoldDB" id="A0A9D2NR40"/>
<accession>A0A9D2NR40</accession>
<comment type="caution">
    <text evidence="12">The sequence shown here is derived from an EMBL/GenBank/DDBJ whole genome shotgun (WGS) entry which is preliminary data.</text>
</comment>
<evidence type="ECO:0000259" key="9">
    <source>
        <dbReference type="Pfam" id="PF13089"/>
    </source>
</evidence>
<dbReference type="InterPro" id="IPR024953">
    <property type="entry name" value="PP_kinase_middle"/>
</dbReference>
<reference evidence="12" key="2">
    <citation type="submission" date="2021-04" db="EMBL/GenBank/DDBJ databases">
        <authorList>
            <person name="Gilroy R."/>
        </authorList>
    </citation>
    <scope>NUCLEOTIDE SEQUENCE</scope>
    <source>
        <strain evidence="12">CHK187-11901</strain>
    </source>
</reference>
<feature type="active site" description="Phosphohistidine intermediate" evidence="6">
    <location>
        <position position="432"/>
    </location>
</feature>
<feature type="binding site" evidence="6">
    <location>
        <position position="46"/>
    </location>
    <ligand>
        <name>ATP</name>
        <dbReference type="ChEBI" id="CHEBI:30616"/>
    </ligand>
</feature>
<keyword evidence="6" id="KW-0460">Magnesium</keyword>
<keyword evidence="3 6" id="KW-0547">Nucleotide-binding</keyword>
<dbReference type="SUPFAM" id="SSF140356">
    <property type="entry name" value="PPK N-terminal domain-like"/>
    <property type="match status" value="1"/>
</dbReference>
<organism evidence="12 13">
    <name type="scientific">Candidatus Merdibacter merdavium</name>
    <dbReference type="NCBI Taxonomy" id="2838692"/>
    <lineage>
        <taxon>Bacteria</taxon>
        <taxon>Bacillati</taxon>
        <taxon>Bacillota</taxon>
        <taxon>Erysipelotrichia</taxon>
        <taxon>Erysipelotrichales</taxon>
        <taxon>Erysipelotrichaceae</taxon>
        <taxon>Merdibacter</taxon>
    </lineage>
</organism>
<keyword evidence="5 6" id="KW-0067">ATP-binding</keyword>
<dbReference type="PANTHER" id="PTHR30218">
    <property type="entry name" value="POLYPHOSPHATE KINASE"/>
    <property type="match status" value="1"/>
</dbReference>
<evidence type="ECO:0000256" key="3">
    <source>
        <dbReference type="ARBA" id="ARBA00022741"/>
    </source>
</evidence>
<evidence type="ECO:0000256" key="2">
    <source>
        <dbReference type="ARBA" id="ARBA00022679"/>
    </source>
</evidence>
<feature type="binding site" evidence="6">
    <location>
        <position position="465"/>
    </location>
    <ligand>
        <name>ATP</name>
        <dbReference type="ChEBI" id="CHEBI:30616"/>
    </ligand>
</feature>
<keyword evidence="4 6" id="KW-0418">Kinase</keyword>
<dbReference type="SUPFAM" id="SSF143724">
    <property type="entry name" value="PHP14-like"/>
    <property type="match status" value="1"/>
</dbReference>
<dbReference type="Pfam" id="PF13090">
    <property type="entry name" value="PP_kinase_C"/>
    <property type="match status" value="1"/>
</dbReference>
<evidence type="ECO:0000256" key="1">
    <source>
        <dbReference type="ARBA" id="ARBA00022553"/>
    </source>
</evidence>
<evidence type="ECO:0000256" key="5">
    <source>
        <dbReference type="ARBA" id="ARBA00022840"/>
    </source>
</evidence>
<feature type="domain" description="Polyphosphate kinase N-terminal" evidence="9">
    <location>
        <begin position="9"/>
        <end position="107"/>
    </location>
</feature>
<evidence type="ECO:0000256" key="4">
    <source>
        <dbReference type="ARBA" id="ARBA00022777"/>
    </source>
</evidence>
<dbReference type="Proteomes" id="UP000823896">
    <property type="component" value="Unassembled WGS sequence"/>
</dbReference>
<evidence type="ECO:0000259" key="10">
    <source>
        <dbReference type="Pfam" id="PF13090"/>
    </source>
</evidence>
<dbReference type="NCBIfam" id="NF003917">
    <property type="entry name" value="PRK05443.1-1"/>
    <property type="match status" value="1"/>
</dbReference>
<feature type="domain" description="Polyphosphate kinase C-terminal" evidence="10">
    <location>
        <begin position="500"/>
        <end position="668"/>
    </location>
</feature>
<dbReference type="HAMAP" id="MF_00347">
    <property type="entry name" value="Polyphosphate_kinase"/>
    <property type="match status" value="1"/>
</dbReference>
<dbReference type="InterPro" id="IPR025198">
    <property type="entry name" value="PPK_N_dom"/>
</dbReference>
<dbReference type="Pfam" id="PF13089">
    <property type="entry name" value="PP_kinase_N"/>
    <property type="match status" value="1"/>
</dbReference>
<evidence type="ECO:0000313" key="12">
    <source>
        <dbReference type="EMBL" id="HJC35795.1"/>
    </source>
</evidence>